<dbReference type="PANTHER" id="PTHR10009">
    <property type="entry name" value="PROTEIN YELLOW-RELATED"/>
    <property type="match status" value="1"/>
</dbReference>
<dbReference type="Gene3D" id="2.120.10.30">
    <property type="entry name" value="TolB, C-terminal domain"/>
    <property type="match status" value="1"/>
</dbReference>
<evidence type="ECO:0008006" key="7">
    <source>
        <dbReference type="Google" id="ProtNLM"/>
    </source>
</evidence>
<comment type="caution">
    <text evidence="5">The sequence shown here is derived from an EMBL/GenBank/DDBJ whole genome shotgun (WGS) entry which is preliminary data.</text>
</comment>
<evidence type="ECO:0000313" key="6">
    <source>
        <dbReference type="Proteomes" id="UP001140453"/>
    </source>
</evidence>
<dbReference type="InterPro" id="IPR017996">
    <property type="entry name" value="MRJP/yellow-related"/>
</dbReference>
<comment type="subcellular location">
    <subcellularLocation>
        <location evidence="1">Secreted</location>
    </subcellularLocation>
</comment>
<dbReference type="SUPFAM" id="SSF63829">
    <property type="entry name" value="Calcium-dependent phosphotriesterase"/>
    <property type="match status" value="1"/>
</dbReference>
<dbReference type="Proteomes" id="UP001140453">
    <property type="component" value="Unassembled WGS sequence"/>
</dbReference>
<dbReference type="InterPro" id="IPR011042">
    <property type="entry name" value="6-blade_b-propeller_TolB-like"/>
</dbReference>
<evidence type="ECO:0000256" key="2">
    <source>
        <dbReference type="ARBA" id="ARBA00009127"/>
    </source>
</evidence>
<evidence type="ECO:0000256" key="1">
    <source>
        <dbReference type="ARBA" id="ARBA00004613"/>
    </source>
</evidence>
<dbReference type="GO" id="GO:0005576">
    <property type="term" value="C:extracellular region"/>
    <property type="evidence" value="ECO:0007669"/>
    <property type="project" value="UniProtKB-SubCell"/>
</dbReference>
<proteinExistence type="inferred from homology"/>
<feature type="chain" id="PRO_5040722293" description="Major royal jelly protein" evidence="4">
    <location>
        <begin position="17"/>
        <end position="419"/>
    </location>
</feature>
<dbReference type="EMBL" id="JAPEVB010000001">
    <property type="protein sequence ID" value="KAJ4397396.1"/>
    <property type="molecule type" value="Genomic_DNA"/>
</dbReference>
<evidence type="ECO:0000313" key="5">
    <source>
        <dbReference type="EMBL" id="KAJ4397396.1"/>
    </source>
</evidence>
<keyword evidence="3" id="KW-0964">Secreted</keyword>
<accession>A0A9W8Z3W3</accession>
<protein>
    <recommendedName>
        <fullName evidence="7">Major royal jelly protein</fullName>
    </recommendedName>
</protein>
<comment type="similarity">
    <text evidence="2">Belongs to the major royal jelly protein family.</text>
</comment>
<evidence type="ECO:0000256" key="4">
    <source>
        <dbReference type="SAM" id="SignalP"/>
    </source>
</evidence>
<dbReference type="OrthoDB" id="7776143at2759"/>
<evidence type="ECO:0000256" key="3">
    <source>
        <dbReference type="ARBA" id="ARBA00022525"/>
    </source>
</evidence>
<sequence>MRLLGIILGLSALITAVFPPAGTCPSTTLTSSNSTLGVCPQDFTIIGGQLEAVHESVNAPTGLAVDSDLNVYLTYPRNAANLTNNVVICTSFTDEEPWPNAEIQRCQAGQNASECFINVQNVVLDSIGQMWVVDTGIPYGSTDYVSGGGKIMAFDVKTRALLKTYVVPDSILDGGTNLNDLRINNTAGTAGFAFIPDESPEGGLIAINLADGSMVKRLKGTSVVKADENFVGIYNGKPIYCWNGTIRATCTTASDGIALQSGNVYWGVLASRRFYYIPQAILQDFTASDDQVLAAVQDPGQLGSEQAGFTADDQGRMFMLASEQNAIVYVQTQQSRVTEEVNGVAPGGSGPVAAQNYVVKTLVRSGLIQHADSAAILDGYLYFCNNQLSLSPGRQYKNVDNRKGPFRSYRINIGAGPAV</sequence>
<keyword evidence="4" id="KW-0732">Signal</keyword>
<reference evidence="5" key="1">
    <citation type="submission" date="2022-10" db="EMBL/GenBank/DDBJ databases">
        <title>Tapping the CABI collections for fungal endophytes: first genome assemblies for Collariella, Neodidymelliopsis, Ascochyta clinopodiicola, Didymella pomorum, Didymosphaeria variabile, Neocosmospora piperis and Neocucurbitaria cava.</title>
        <authorList>
            <person name="Hill R."/>
        </authorList>
    </citation>
    <scope>NUCLEOTIDE SEQUENCE</scope>
    <source>
        <strain evidence="5">IMI 355082</strain>
    </source>
</reference>
<dbReference type="PANTHER" id="PTHR10009:SF17">
    <property type="entry name" value="MAJOR ROYAL JELLY PROTEIN"/>
    <property type="match status" value="1"/>
</dbReference>
<organism evidence="5 6">
    <name type="scientific">Gnomoniopsis smithogilvyi</name>
    <dbReference type="NCBI Taxonomy" id="1191159"/>
    <lineage>
        <taxon>Eukaryota</taxon>
        <taxon>Fungi</taxon>
        <taxon>Dikarya</taxon>
        <taxon>Ascomycota</taxon>
        <taxon>Pezizomycotina</taxon>
        <taxon>Sordariomycetes</taxon>
        <taxon>Sordariomycetidae</taxon>
        <taxon>Diaporthales</taxon>
        <taxon>Gnomoniaceae</taxon>
        <taxon>Gnomoniopsis</taxon>
    </lineage>
</organism>
<dbReference type="Pfam" id="PF03022">
    <property type="entry name" value="MRJP"/>
    <property type="match status" value="1"/>
</dbReference>
<keyword evidence="6" id="KW-1185">Reference proteome</keyword>
<dbReference type="AlphaFoldDB" id="A0A9W8Z3W3"/>
<feature type="signal peptide" evidence="4">
    <location>
        <begin position="1"/>
        <end position="16"/>
    </location>
</feature>
<name>A0A9W8Z3W3_9PEZI</name>
<gene>
    <name evidence="5" type="ORF">N0V93_001623</name>
</gene>